<dbReference type="AlphaFoldDB" id="A0A7X0LKZ2"/>
<evidence type="ECO:0000256" key="6">
    <source>
        <dbReference type="RuleBase" id="RU000370"/>
    </source>
</evidence>
<name>A0A7X0LKZ2_9BACT</name>
<feature type="transmembrane region" description="Helical" evidence="8">
    <location>
        <begin position="354"/>
        <end position="379"/>
    </location>
</feature>
<evidence type="ECO:0000256" key="1">
    <source>
        <dbReference type="ARBA" id="ARBA00004141"/>
    </source>
</evidence>
<feature type="transmembrane region" description="Helical" evidence="8">
    <location>
        <begin position="198"/>
        <end position="226"/>
    </location>
</feature>
<keyword evidence="6" id="KW-0249">Electron transport</keyword>
<evidence type="ECO:0000256" key="8">
    <source>
        <dbReference type="SAM" id="Phobius"/>
    </source>
</evidence>
<keyword evidence="5 8" id="KW-0472">Membrane</keyword>
<proteinExistence type="inferred from homology"/>
<keyword evidence="4 8" id="KW-1133">Transmembrane helix</keyword>
<keyword evidence="6" id="KW-0408">Iron</keyword>
<feature type="transmembrane region" description="Helical" evidence="8">
    <location>
        <begin position="463"/>
        <end position="484"/>
    </location>
</feature>
<dbReference type="PANTHER" id="PTHR10422">
    <property type="entry name" value="CYTOCHROME C OXIDASE SUBUNIT 1"/>
    <property type="match status" value="1"/>
</dbReference>
<keyword evidence="11" id="KW-1185">Reference proteome</keyword>
<accession>A0A7X0LKZ2</accession>
<keyword evidence="2 6" id="KW-0679">Respiratory chain</keyword>
<feature type="transmembrane region" description="Helical" evidence="8">
    <location>
        <begin position="285"/>
        <end position="309"/>
    </location>
</feature>
<dbReference type="PANTHER" id="PTHR10422:SF18">
    <property type="entry name" value="CYTOCHROME C OXIDASE SUBUNIT 1"/>
    <property type="match status" value="1"/>
</dbReference>
<comment type="subcellular location">
    <subcellularLocation>
        <location evidence="1">Membrane</location>
        <topology evidence="1">Multi-pass membrane protein</topology>
    </subcellularLocation>
</comment>
<sequence>MSVIPNPAPGDVAAEKTPTEPPHGDNYITHGKGFLSWALTIDHKRIGIMYMVGVLAAFFIGGIMAIALRTELIAPGATLMFWANDDAALNSNWRLYNQLFTVHGAVMVFMFIIPAIPAILGNMVLPIMLGAKDVAFPKLNLLSLYCWIGGSIFFTWILFGGVIGTLFGIQDMPWYFPKGLDTGWTFYTPYSTETNTGVLLGTIGVFILGFSSILTGVNFIATIHMLRPKGMGWGKLPLFLWALYATAIIQILATPVLAITVLLLMAEKVLGIGIFDPALGGDPVLYQHFFWFYSHPAVYIMILPGLGVISEIISIHSRKHIFGYKFIAASSLAIALFGFIVWGHHMFTSGQSALLNSVFSLLTMSVAIPSAVKVFNYLATLYNGRIRLDSPMLYALGFIWLFTIGGLTGLPLAALSTDIHYHDTYFVVAHFHYVMVGSTLFAFLAGMNHWWPKMFGKMLDEKWARIGAIMTFVGFNATFFIQFIAGSQGMPRRYADYDQQYFWYHLFSTLGSYVLTIGLFIVLFNWIHSLRKGKPAPANPWGANSLEWHTPSPPPHANFEDGVEPEGVDPYDYHGWDYDESIDGYVKKEGYVPKEHH</sequence>
<dbReference type="GO" id="GO:0022904">
    <property type="term" value="P:respiratory electron transport chain"/>
    <property type="evidence" value="ECO:0007669"/>
    <property type="project" value="TreeGrafter"/>
</dbReference>
<feature type="domain" description="Cytochrome oxidase subunit I profile" evidence="9">
    <location>
        <begin position="37"/>
        <end position="568"/>
    </location>
</feature>
<dbReference type="InterPro" id="IPR023615">
    <property type="entry name" value="Cyt_c_Oxase_su1_BS"/>
</dbReference>
<keyword evidence="3 6" id="KW-0812">Transmembrane</keyword>
<dbReference type="PROSITE" id="PS50855">
    <property type="entry name" value="COX1"/>
    <property type="match status" value="1"/>
</dbReference>
<dbReference type="GO" id="GO:0016020">
    <property type="term" value="C:membrane"/>
    <property type="evidence" value="ECO:0007669"/>
    <property type="project" value="UniProtKB-SubCell"/>
</dbReference>
<dbReference type="InterPro" id="IPR000883">
    <property type="entry name" value="Cyt_C_Oxase_1"/>
</dbReference>
<evidence type="ECO:0000313" key="10">
    <source>
        <dbReference type="EMBL" id="MBB6429453.1"/>
    </source>
</evidence>
<dbReference type="GO" id="GO:0009060">
    <property type="term" value="P:aerobic respiration"/>
    <property type="evidence" value="ECO:0007669"/>
    <property type="project" value="InterPro"/>
</dbReference>
<feature type="transmembrane region" description="Helical" evidence="8">
    <location>
        <begin position="141"/>
        <end position="169"/>
    </location>
</feature>
<dbReference type="RefSeq" id="WP_184677031.1">
    <property type="nucleotide sequence ID" value="NZ_JACHGY010000001.1"/>
</dbReference>
<dbReference type="Gene3D" id="1.20.210.10">
    <property type="entry name" value="Cytochrome c oxidase-like, subunit I domain"/>
    <property type="match status" value="1"/>
</dbReference>
<evidence type="ECO:0000256" key="3">
    <source>
        <dbReference type="ARBA" id="ARBA00022692"/>
    </source>
</evidence>
<feature type="transmembrane region" description="Helical" evidence="8">
    <location>
        <begin position="100"/>
        <end position="129"/>
    </location>
</feature>
<organism evidence="10 11">
    <name type="scientific">Algisphaera agarilytica</name>
    <dbReference type="NCBI Taxonomy" id="1385975"/>
    <lineage>
        <taxon>Bacteria</taxon>
        <taxon>Pseudomonadati</taxon>
        <taxon>Planctomycetota</taxon>
        <taxon>Phycisphaerae</taxon>
        <taxon>Phycisphaerales</taxon>
        <taxon>Phycisphaeraceae</taxon>
        <taxon>Algisphaera</taxon>
    </lineage>
</organism>
<evidence type="ECO:0000313" key="11">
    <source>
        <dbReference type="Proteomes" id="UP000541810"/>
    </source>
</evidence>
<keyword evidence="6" id="KW-0349">Heme</keyword>
<evidence type="ECO:0000256" key="2">
    <source>
        <dbReference type="ARBA" id="ARBA00022660"/>
    </source>
</evidence>
<comment type="caution">
    <text evidence="10">The sequence shown here is derived from an EMBL/GenBank/DDBJ whole genome shotgun (WGS) entry which is preliminary data.</text>
</comment>
<evidence type="ECO:0000256" key="4">
    <source>
        <dbReference type="ARBA" id="ARBA00022989"/>
    </source>
</evidence>
<feature type="transmembrane region" description="Helical" evidence="8">
    <location>
        <begin position="48"/>
        <end position="68"/>
    </location>
</feature>
<dbReference type="PRINTS" id="PR01165">
    <property type="entry name" value="CYCOXIDASEI"/>
</dbReference>
<evidence type="ECO:0000256" key="7">
    <source>
        <dbReference type="SAM" id="MobiDB-lite"/>
    </source>
</evidence>
<dbReference type="GO" id="GO:0004129">
    <property type="term" value="F:cytochrome-c oxidase activity"/>
    <property type="evidence" value="ECO:0007669"/>
    <property type="project" value="InterPro"/>
</dbReference>
<dbReference type="EMBL" id="JACHGY010000001">
    <property type="protein sequence ID" value="MBB6429453.1"/>
    <property type="molecule type" value="Genomic_DNA"/>
</dbReference>
<evidence type="ECO:0000259" key="9">
    <source>
        <dbReference type="PROSITE" id="PS50855"/>
    </source>
</evidence>
<gene>
    <name evidence="10" type="ORF">HNQ40_001259</name>
</gene>
<keyword evidence="6" id="KW-0479">Metal-binding</keyword>
<dbReference type="InterPro" id="IPR036927">
    <property type="entry name" value="Cyt_c_oxase-like_su1_sf"/>
</dbReference>
<reference evidence="10 11" key="1">
    <citation type="submission" date="2020-08" db="EMBL/GenBank/DDBJ databases">
        <title>Genomic Encyclopedia of Type Strains, Phase IV (KMG-IV): sequencing the most valuable type-strain genomes for metagenomic binning, comparative biology and taxonomic classification.</title>
        <authorList>
            <person name="Goeker M."/>
        </authorList>
    </citation>
    <scope>NUCLEOTIDE SEQUENCE [LARGE SCALE GENOMIC DNA]</scope>
    <source>
        <strain evidence="10 11">DSM 103725</strain>
    </source>
</reference>
<protein>
    <submittedName>
        <fullName evidence="10">Cytochrome c oxidase subunit 1</fullName>
    </submittedName>
</protein>
<keyword evidence="6" id="KW-0813">Transport</keyword>
<dbReference type="Proteomes" id="UP000541810">
    <property type="component" value="Unassembled WGS sequence"/>
</dbReference>
<feature type="transmembrane region" description="Helical" evidence="8">
    <location>
        <begin position="430"/>
        <end position="451"/>
    </location>
</feature>
<dbReference type="GO" id="GO:0020037">
    <property type="term" value="F:heme binding"/>
    <property type="evidence" value="ECO:0007669"/>
    <property type="project" value="InterPro"/>
</dbReference>
<evidence type="ECO:0000256" key="5">
    <source>
        <dbReference type="ARBA" id="ARBA00023136"/>
    </source>
</evidence>
<dbReference type="SUPFAM" id="SSF81442">
    <property type="entry name" value="Cytochrome c oxidase subunit I-like"/>
    <property type="match status" value="1"/>
</dbReference>
<feature type="region of interest" description="Disordered" evidence="7">
    <location>
        <begin position="1"/>
        <end position="22"/>
    </location>
</feature>
<dbReference type="PROSITE" id="PS00077">
    <property type="entry name" value="COX1_CUB"/>
    <property type="match status" value="1"/>
</dbReference>
<dbReference type="InterPro" id="IPR023616">
    <property type="entry name" value="Cyt_c_oxase-like_su1_dom"/>
</dbReference>
<feature type="transmembrane region" description="Helical" evidence="8">
    <location>
        <begin position="321"/>
        <end position="342"/>
    </location>
</feature>
<feature type="transmembrane region" description="Helical" evidence="8">
    <location>
        <begin position="391"/>
        <end position="410"/>
    </location>
</feature>
<feature type="transmembrane region" description="Helical" evidence="8">
    <location>
        <begin position="238"/>
        <end position="265"/>
    </location>
</feature>
<dbReference type="GO" id="GO:0015990">
    <property type="term" value="P:electron transport coupled proton transport"/>
    <property type="evidence" value="ECO:0007669"/>
    <property type="project" value="TreeGrafter"/>
</dbReference>
<feature type="transmembrane region" description="Helical" evidence="8">
    <location>
        <begin position="504"/>
        <end position="527"/>
    </location>
</feature>
<dbReference type="Pfam" id="PF00115">
    <property type="entry name" value="COX1"/>
    <property type="match status" value="1"/>
</dbReference>
<comment type="similarity">
    <text evidence="6">Belongs to the heme-copper respiratory oxidase family.</text>
</comment>